<evidence type="ECO:0000256" key="2">
    <source>
        <dbReference type="SAM" id="SignalP"/>
    </source>
</evidence>
<dbReference type="AlphaFoldDB" id="A0A4Y9STL4"/>
<dbReference type="GO" id="GO:0006508">
    <property type="term" value="P:proteolysis"/>
    <property type="evidence" value="ECO:0007669"/>
    <property type="project" value="InterPro"/>
</dbReference>
<evidence type="ECO:0000313" key="5">
    <source>
        <dbReference type="Proteomes" id="UP000297729"/>
    </source>
</evidence>
<feature type="signal peptide" evidence="2">
    <location>
        <begin position="1"/>
        <end position="23"/>
    </location>
</feature>
<dbReference type="PANTHER" id="PTHR42776">
    <property type="entry name" value="SERINE PEPTIDASE S9 FAMILY MEMBER"/>
    <property type="match status" value="1"/>
</dbReference>
<evidence type="ECO:0000259" key="3">
    <source>
        <dbReference type="Pfam" id="PF00326"/>
    </source>
</evidence>
<evidence type="ECO:0000256" key="1">
    <source>
        <dbReference type="ARBA" id="ARBA00022801"/>
    </source>
</evidence>
<dbReference type="EMBL" id="SPVG01000028">
    <property type="protein sequence ID" value="TFW29951.1"/>
    <property type="molecule type" value="Genomic_DNA"/>
</dbReference>
<dbReference type="Gene3D" id="3.40.50.1820">
    <property type="entry name" value="alpha/beta hydrolase"/>
    <property type="match status" value="1"/>
</dbReference>
<reference evidence="4 5" key="1">
    <citation type="submission" date="2019-03" db="EMBL/GenBank/DDBJ databases">
        <title>Draft Genome Sequence of Duganella callidus sp. nov., a Novel Duganella Species Isolated from Cultivated Soil.</title>
        <authorList>
            <person name="Raths R."/>
            <person name="Peta V."/>
            <person name="Bucking H."/>
        </authorList>
    </citation>
    <scope>NUCLEOTIDE SEQUENCE [LARGE SCALE GENOMIC DNA]</scope>
    <source>
        <strain evidence="4 5">DN04</strain>
    </source>
</reference>
<dbReference type="OrthoDB" id="8765421at2"/>
<proteinExistence type="predicted"/>
<dbReference type="RefSeq" id="WP_135200100.1">
    <property type="nucleotide sequence ID" value="NZ_SPVG01000028.1"/>
</dbReference>
<dbReference type="SUPFAM" id="SSF82171">
    <property type="entry name" value="DPP6 N-terminal domain-like"/>
    <property type="match status" value="1"/>
</dbReference>
<keyword evidence="2" id="KW-0732">Signal</keyword>
<dbReference type="Proteomes" id="UP000297729">
    <property type="component" value="Unassembled WGS sequence"/>
</dbReference>
<dbReference type="Pfam" id="PF00326">
    <property type="entry name" value="Peptidase_S9"/>
    <property type="match status" value="1"/>
</dbReference>
<comment type="caution">
    <text evidence="4">The sequence shown here is derived from an EMBL/GenBank/DDBJ whole genome shotgun (WGS) entry which is preliminary data.</text>
</comment>
<keyword evidence="1" id="KW-0378">Hydrolase</keyword>
<gene>
    <name evidence="4" type="ORF">E4L98_03065</name>
</gene>
<dbReference type="GO" id="GO:0004252">
    <property type="term" value="F:serine-type endopeptidase activity"/>
    <property type="evidence" value="ECO:0007669"/>
    <property type="project" value="TreeGrafter"/>
</dbReference>
<feature type="domain" description="Peptidase S9 prolyl oligopeptidase catalytic" evidence="3">
    <location>
        <begin position="425"/>
        <end position="639"/>
    </location>
</feature>
<dbReference type="InterPro" id="IPR001375">
    <property type="entry name" value="Peptidase_S9_cat"/>
</dbReference>
<accession>A0A4Y9STL4</accession>
<organism evidence="4 5">
    <name type="scientific">Duganella callida</name>
    <dbReference type="NCBI Taxonomy" id="2561932"/>
    <lineage>
        <taxon>Bacteria</taxon>
        <taxon>Pseudomonadati</taxon>
        <taxon>Pseudomonadota</taxon>
        <taxon>Betaproteobacteria</taxon>
        <taxon>Burkholderiales</taxon>
        <taxon>Oxalobacteraceae</taxon>
        <taxon>Telluria group</taxon>
        <taxon>Duganella</taxon>
    </lineage>
</organism>
<name>A0A4Y9STL4_9BURK</name>
<keyword evidence="5" id="KW-1185">Reference proteome</keyword>
<dbReference type="PANTHER" id="PTHR42776:SF27">
    <property type="entry name" value="DIPEPTIDYL PEPTIDASE FAMILY MEMBER 6"/>
    <property type="match status" value="1"/>
</dbReference>
<sequence>MKLIIKFAALLAGAILLARAAHGADIPAERFFQKPATSGAAISPDGHHVALRMLSPRGRTLLNIVDTDTHEQKVVANFNNADVSLFYWQSDMRLVYSVINVDHEGDVGAPGLYAVDRDGKDFAPLSPLFKRQRSFADSDFNNRAYLAAPSVHGFPYRKADAMAVIVQQDQGQDLALLDTHKGRVSYLRVPRQTYHWLFDAEGTVRVAMSRHEGKEAVWYKDGDAWRELPAPQPFKPLLYAGGKLYVSSRNGKDQAAVYRYDLQQNALEAEPLITVPGFDADGYFIVDDSKLLGYRINTDSENTVWFDPAVKAIQAEVDARLPDTINTISVGAHNQTPYVLVDSLRDTQDHIYLLYHRDSKKLLRLGPARDDLPSAQMAAMAMVRYPARDGLQIPAYITFPKIPAGQPAPAVVLIGDPQWSRSAHWEWDAEVQFLASRGYLVIQPQPRGIAGFGRAHEEAGARQWGSAIQDDIADAVKWAVAQGHADPARVCIAGGGYGGYAAMMGLIRDAAVFKCGISWSGITDIASMYLNDWEDVADTRALPQLRATVGDPRTDADWLKEVSPLHQAARIKRPVLLAYGKEDKRVPFSEGRKFHAALTAAHAEVEWLEYTPSVEDWKTQGNRIDLWRHIEAFLARHIGPRTAGR</sequence>
<feature type="chain" id="PRO_5021459275" evidence="2">
    <location>
        <begin position="24"/>
        <end position="645"/>
    </location>
</feature>
<evidence type="ECO:0000313" key="4">
    <source>
        <dbReference type="EMBL" id="TFW29951.1"/>
    </source>
</evidence>
<protein>
    <submittedName>
        <fullName evidence="4">S9 family peptidase</fullName>
    </submittedName>
</protein>
<dbReference type="SUPFAM" id="SSF53474">
    <property type="entry name" value="alpha/beta-Hydrolases"/>
    <property type="match status" value="1"/>
</dbReference>
<dbReference type="InterPro" id="IPR029058">
    <property type="entry name" value="AB_hydrolase_fold"/>
</dbReference>